<reference evidence="2 3" key="1">
    <citation type="journal article" date="2019" name="Nat. Ecol. Evol.">
        <title>Megaphylogeny resolves global patterns of mushroom evolution.</title>
        <authorList>
            <person name="Varga T."/>
            <person name="Krizsan K."/>
            <person name="Foldi C."/>
            <person name="Dima B."/>
            <person name="Sanchez-Garcia M."/>
            <person name="Sanchez-Ramirez S."/>
            <person name="Szollosi G.J."/>
            <person name="Szarkandi J.G."/>
            <person name="Papp V."/>
            <person name="Albert L."/>
            <person name="Andreopoulos W."/>
            <person name="Angelini C."/>
            <person name="Antonin V."/>
            <person name="Barry K.W."/>
            <person name="Bougher N.L."/>
            <person name="Buchanan P."/>
            <person name="Buyck B."/>
            <person name="Bense V."/>
            <person name="Catcheside P."/>
            <person name="Chovatia M."/>
            <person name="Cooper J."/>
            <person name="Damon W."/>
            <person name="Desjardin D."/>
            <person name="Finy P."/>
            <person name="Geml J."/>
            <person name="Haridas S."/>
            <person name="Hughes K."/>
            <person name="Justo A."/>
            <person name="Karasinski D."/>
            <person name="Kautmanova I."/>
            <person name="Kiss B."/>
            <person name="Kocsube S."/>
            <person name="Kotiranta H."/>
            <person name="LaButti K.M."/>
            <person name="Lechner B.E."/>
            <person name="Liimatainen K."/>
            <person name="Lipzen A."/>
            <person name="Lukacs Z."/>
            <person name="Mihaltcheva S."/>
            <person name="Morgado L.N."/>
            <person name="Niskanen T."/>
            <person name="Noordeloos M.E."/>
            <person name="Ohm R.A."/>
            <person name="Ortiz-Santana B."/>
            <person name="Ovrebo C."/>
            <person name="Racz N."/>
            <person name="Riley R."/>
            <person name="Savchenko A."/>
            <person name="Shiryaev A."/>
            <person name="Soop K."/>
            <person name="Spirin V."/>
            <person name="Szebenyi C."/>
            <person name="Tomsovsky M."/>
            <person name="Tulloss R.E."/>
            <person name="Uehling J."/>
            <person name="Grigoriev I.V."/>
            <person name="Vagvolgyi C."/>
            <person name="Papp T."/>
            <person name="Martin F.M."/>
            <person name="Miettinen O."/>
            <person name="Hibbett D.S."/>
            <person name="Nagy L.G."/>
        </authorList>
    </citation>
    <scope>NUCLEOTIDE SEQUENCE [LARGE SCALE GENOMIC DNA]</scope>
    <source>
        <strain evidence="2 3">CBS 962.96</strain>
    </source>
</reference>
<organism evidence="2 3">
    <name type="scientific">Dendrothele bispora (strain CBS 962.96)</name>
    <dbReference type="NCBI Taxonomy" id="1314807"/>
    <lineage>
        <taxon>Eukaryota</taxon>
        <taxon>Fungi</taxon>
        <taxon>Dikarya</taxon>
        <taxon>Basidiomycota</taxon>
        <taxon>Agaricomycotina</taxon>
        <taxon>Agaricomycetes</taxon>
        <taxon>Agaricomycetidae</taxon>
        <taxon>Agaricales</taxon>
        <taxon>Agaricales incertae sedis</taxon>
        <taxon>Dendrothele</taxon>
    </lineage>
</organism>
<feature type="compositionally biased region" description="Basic residues" evidence="1">
    <location>
        <begin position="1"/>
        <end position="12"/>
    </location>
</feature>
<proteinExistence type="predicted"/>
<accession>A0A4S8MQH6</accession>
<evidence type="ECO:0000313" key="3">
    <source>
        <dbReference type="Proteomes" id="UP000297245"/>
    </source>
</evidence>
<evidence type="ECO:0000313" key="2">
    <source>
        <dbReference type="EMBL" id="THV05303.1"/>
    </source>
</evidence>
<dbReference type="AlphaFoldDB" id="A0A4S8MQH6"/>
<feature type="region of interest" description="Disordered" evidence="1">
    <location>
        <begin position="1"/>
        <end position="29"/>
    </location>
</feature>
<feature type="compositionally biased region" description="Low complexity" evidence="1">
    <location>
        <begin position="115"/>
        <end position="136"/>
    </location>
</feature>
<gene>
    <name evidence="2" type="ORF">K435DRAFT_961376</name>
</gene>
<dbReference type="EMBL" id="ML179050">
    <property type="protein sequence ID" value="THV05303.1"/>
    <property type="molecule type" value="Genomic_DNA"/>
</dbReference>
<name>A0A4S8MQH6_DENBC</name>
<evidence type="ECO:0000256" key="1">
    <source>
        <dbReference type="SAM" id="MobiDB-lite"/>
    </source>
</evidence>
<sequence length="216" mass="23455">MESTKSRSKGARRPSFSRPRKLSIDIPRTSASVSVALSSTGDEAYGSFTPTSPVFSSLKHLVASHSRPSLFSSFRRTRHTSMFEWPDSDTPSELLSPPASPVMPHARLAPPPVPSISRSSSYGTPGLLSPASSSSTTLHEVNDASAVPFPKTKLNPILDSLEQNSKLCVKQMRCATCGKIGSDYPRCGKCGEMWCSRACRLHNGKRHQCHTRTASH</sequence>
<keyword evidence="3" id="KW-1185">Reference proteome</keyword>
<protein>
    <recommendedName>
        <fullName evidence="4">HIT-type domain-containing protein</fullName>
    </recommendedName>
</protein>
<dbReference type="OrthoDB" id="2526979at2759"/>
<evidence type="ECO:0008006" key="4">
    <source>
        <dbReference type="Google" id="ProtNLM"/>
    </source>
</evidence>
<feature type="region of interest" description="Disordered" evidence="1">
    <location>
        <begin position="112"/>
        <end position="136"/>
    </location>
</feature>
<dbReference type="Proteomes" id="UP000297245">
    <property type="component" value="Unassembled WGS sequence"/>
</dbReference>